<dbReference type="PIRSF" id="PIRSF020481">
    <property type="entry name" value="BAP"/>
    <property type="match status" value="1"/>
</dbReference>
<feature type="domain" description="Baseplate J-like central" evidence="1">
    <location>
        <begin position="131"/>
        <end position="202"/>
    </location>
</feature>
<dbReference type="InterPro" id="IPR052726">
    <property type="entry name" value="Phage_Baseplate_Hub"/>
</dbReference>
<comment type="caution">
    <text evidence="2">The sequence shown here is derived from an EMBL/GenBank/DDBJ whole genome shotgun (WGS) entry which is preliminary data.</text>
</comment>
<protein>
    <submittedName>
        <fullName evidence="2">Baseplate J/gp47 family protein</fullName>
    </submittedName>
</protein>
<dbReference type="InterPro" id="IPR014507">
    <property type="entry name" value="Baseplate_assembly_J_pred"/>
</dbReference>
<dbReference type="InterPro" id="IPR058531">
    <property type="entry name" value="Baseplate_J_M"/>
</dbReference>
<name>A0A0P9XHB8_PSESX</name>
<sequence length="293" mass="31905">MSLIELSALPAPQVLEDLDFEEVYQGELSAFREYMGDNWSALLESDQVTKLLELGAYRRLQNRARVNDAAKALLLAYARKADLDQLAANVNLKRLEIQAADLNAVPPTAAVMEEDDALQERVQLAYEGLTTAGPRNSYILHARNASALVADATAESPSPAEVVVTVLALEGSGVASADLLETVRLNLSDDDVRPLADRLTVQSAEILLYRINAVVHMTGSGPETEATLAECKSRLQDWINPRRRLGLEVARSGVDAQLHISGVSRVDLQGWTDIRPTKAQAAWCEAFTVTRGS</sequence>
<evidence type="ECO:0000259" key="1">
    <source>
        <dbReference type="Pfam" id="PF26078"/>
    </source>
</evidence>
<dbReference type="PANTHER" id="PTHR35862:SF1">
    <property type="entry name" value="FELS-2 PROPHAGE PROTEIN"/>
    <property type="match status" value="1"/>
</dbReference>
<evidence type="ECO:0000313" key="2">
    <source>
        <dbReference type="EMBL" id="MDH4624410.1"/>
    </source>
</evidence>
<dbReference type="AlphaFoldDB" id="A0A0P9XHB8"/>
<proteinExistence type="predicted"/>
<dbReference type="Proteomes" id="UP001162155">
    <property type="component" value="Unassembled WGS sequence"/>
</dbReference>
<accession>A0A0P9XHB8</accession>
<reference evidence="2" key="1">
    <citation type="submission" date="2021-02" db="EMBL/GenBank/DDBJ databases">
        <title>Genome analysis of blister spot of apple pathogen from New York area.</title>
        <authorList>
            <person name="Kandel P."/>
            <person name="Hockett K.L."/>
            <person name="Santander R."/>
            <person name="Acimovic S."/>
        </authorList>
    </citation>
    <scope>NUCLEOTIDE SEQUENCE</scope>
    <source>
        <strain evidence="2">PSP1</strain>
    </source>
</reference>
<organism evidence="2 3">
    <name type="scientific">Pseudomonas syringae pv. papulans</name>
    <dbReference type="NCBI Taxonomy" id="83963"/>
    <lineage>
        <taxon>Bacteria</taxon>
        <taxon>Pseudomonadati</taxon>
        <taxon>Pseudomonadota</taxon>
        <taxon>Gammaproteobacteria</taxon>
        <taxon>Pseudomonadales</taxon>
        <taxon>Pseudomonadaceae</taxon>
        <taxon>Pseudomonas</taxon>
        <taxon>Pseudomonas syringae</taxon>
    </lineage>
</organism>
<dbReference type="PANTHER" id="PTHR35862">
    <property type="entry name" value="FELS-2 PROPHAGE PROTEIN"/>
    <property type="match status" value="1"/>
</dbReference>
<dbReference type="RefSeq" id="WP_044310020.1">
    <property type="nucleotide sequence ID" value="NZ_JAFFRY010000031.1"/>
</dbReference>
<dbReference type="Pfam" id="PF26078">
    <property type="entry name" value="Baseplate_J_M"/>
    <property type="match status" value="1"/>
</dbReference>
<dbReference type="EMBL" id="JAFFRZ010000001">
    <property type="protein sequence ID" value="MDH4624410.1"/>
    <property type="molecule type" value="Genomic_DNA"/>
</dbReference>
<gene>
    <name evidence="2" type="ORF">JW322_22230</name>
</gene>
<evidence type="ECO:0000313" key="3">
    <source>
        <dbReference type="Proteomes" id="UP001162155"/>
    </source>
</evidence>